<reference evidence="6" key="1">
    <citation type="journal article" date="2019" name="Int. J. Syst. Evol. Microbiol.">
        <title>The Global Catalogue of Microorganisms (GCM) 10K type strain sequencing project: providing services to taxonomists for standard genome sequencing and annotation.</title>
        <authorList>
            <consortium name="The Broad Institute Genomics Platform"/>
            <consortium name="The Broad Institute Genome Sequencing Center for Infectious Disease"/>
            <person name="Wu L."/>
            <person name="Ma J."/>
        </authorList>
    </citation>
    <scope>NUCLEOTIDE SEQUENCE [LARGE SCALE GENOMIC DNA]</scope>
    <source>
        <strain evidence="6">JCM 16929</strain>
    </source>
</reference>
<dbReference type="PANTHER" id="PTHR42749:SF1">
    <property type="entry name" value="CELL SHAPE-DETERMINING PROTEIN MREB"/>
    <property type="match status" value="1"/>
</dbReference>
<evidence type="ECO:0000313" key="5">
    <source>
        <dbReference type="EMBL" id="GAA3623499.1"/>
    </source>
</evidence>
<evidence type="ECO:0000256" key="4">
    <source>
        <dbReference type="SAM" id="MobiDB-lite"/>
    </source>
</evidence>
<feature type="compositionally biased region" description="Low complexity" evidence="4">
    <location>
        <begin position="363"/>
        <end position="372"/>
    </location>
</feature>
<dbReference type="Gene3D" id="3.90.640.10">
    <property type="entry name" value="Actin, Chain A, domain 4"/>
    <property type="match status" value="1"/>
</dbReference>
<feature type="compositionally biased region" description="Pro residues" evidence="4">
    <location>
        <begin position="373"/>
        <end position="385"/>
    </location>
</feature>
<keyword evidence="3" id="KW-0143">Chaperone</keyword>
<keyword evidence="1" id="KW-0547">Nucleotide-binding</keyword>
<dbReference type="PRINTS" id="PR00301">
    <property type="entry name" value="HEATSHOCK70"/>
</dbReference>
<proteinExistence type="predicted"/>
<evidence type="ECO:0008006" key="7">
    <source>
        <dbReference type="Google" id="ProtNLM"/>
    </source>
</evidence>
<evidence type="ECO:0000256" key="3">
    <source>
        <dbReference type="ARBA" id="ARBA00023186"/>
    </source>
</evidence>
<dbReference type="RefSeq" id="WP_344805404.1">
    <property type="nucleotide sequence ID" value="NZ_BAABAB010000018.1"/>
</dbReference>
<feature type="region of interest" description="Disordered" evidence="4">
    <location>
        <begin position="356"/>
        <end position="387"/>
    </location>
</feature>
<dbReference type="EMBL" id="BAABAB010000018">
    <property type="protein sequence ID" value="GAA3623499.1"/>
    <property type="molecule type" value="Genomic_DNA"/>
</dbReference>
<gene>
    <name evidence="5" type="ORF">GCM10022236_27340</name>
</gene>
<dbReference type="InterPro" id="IPR043129">
    <property type="entry name" value="ATPase_NBD"/>
</dbReference>
<sequence length="606" mass="65433">MTSYRLGVDLGTTFTAAAVARDGNHTVVELEPGRYDAPSTVCLGDDGALVHGWEAEQLGEERPTMVAREFKRRLGDQVPLIIDGRMFSPQTLMAHQLRWVVERVASVQGDLPELLAVTCPANWGPYKHDLLRQVIRMAEVPSALVCTEPEAAAVRHAGADARRDGSLVGVYDLGGGTFDAAVLRATRNGAFALAGPPEGIEHLGGIDFDEAIYAFTIDALGRDAPDLARSEDPEIVAALTRMRRRCVTAKEALSIDHVAEVSVDLPGLTRSVRINRGEFELMVRPALDDTIRAFERAVRNAGTSTTELTSVVLVGGSVRIPLVFESLSRRLDCQVIMPRNPSHSVALGAAMAAERYRPPTEPAKPAATKPVPVTTPSPPAKPSPPVRDATVTIRELLHWTPDRRAVLRRWLTRPGQPIGLGRPLVEVEIRSTTARAEPTRVVTLRSPYEGVVHRTFVDTGTDLQPDDLLLGYREVRAFLNRPGRALPGDRGVRIRVPAPMSATAEAGRPVVFVDRVPRGIWWSATFCLLTDPGKHVVGVGYTRGNSWFGIATCQVTTPNRGLVDLVYTDPGLVATAVLEPTTPQVNTASILATRADDAGAASGSIP</sequence>
<comment type="caution">
    <text evidence="5">The sequence shown here is derived from an EMBL/GenBank/DDBJ whole genome shotgun (WGS) entry which is preliminary data.</text>
</comment>
<dbReference type="InterPro" id="IPR013126">
    <property type="entry name" value="Hsp_70_fam"/>
</dbReference>
<dbReference type="PANTHER" id="PTHR42749">
    <property type="entry name" value="CELL SHAPE-DETERMINING PROTEIN MREB"/>
    <property type="match status" value="1"/>
</dbReference>
<dbReference type="Pfam" id="PF00012">
    <property type="entry name" value="HSP70"/>
    <property type="match status" value="1"/>
</dbReference>
<dbReference type="SUPFAM" id="SSF53067">
    <property type="entry name" value="Actin-like ATPase domain"/>
    <property type="match status" value="2"/>
</dbReference>
<organism evidence="5 6">
    <name type="scientific">Microlunatus ginsengisoli</name>
    <dbReference type="NCBI Taxonomy" id="363863"/>
    <lineage>
        <taxon>Bacteria</taxon>
        <taxon>Bacillati</taxon>
        <taxon>Actinomycetota</taxon>
        <taxon>Actinomycetes</taxon>
        <taxon>Propionibacteriales</taxon>
        <taxon>Propionibacteriaceae</taxon>
        <taxon>Microlunatus</taxon>
    </lineage>
</organism>
<name>A0ABP7A261_9ACTN</name>
<evidence type="ECO:0000256" key="1">
    <source>
        <dbReference type="ARBA" id="ARBA00022741"/>
    </source>
</evidence>
<protein>
    <recommendedName>
        <fullName evidence="7">Hsp70 family protein</fullName>
    </recommendedName>
</protein>
<dbReference type="Gene3D" id="3.30.420.40">
    <property type="match status" value="2"/>
</dbReference>
<accession>A0ABP7A261</accession>
<evidence type="ECO:0000256" key="2">
    <source>
        <dbReference type="ARBA" id="ARBA00022840"/>
    </source>
</evidence>
<dbReference type="Proteomes" id="UP001501490">
    <property type="component" value="Unassembled WGS sequence"/>
</dbReference>
<keyword evidence="6" id="KW-1185">Reference proteome</keyword>
<keyword evidence="2" id="KW-0067">ATP-binding</keyword>
<evidence type="ECO:0000313" key="6">
    <source>
        <dbReference type="Proteomes" id="UP001501490"/>
    </source>
</evidence>